<dbReference type="PANTHER" id="PTHR12901:SF10">
    <property type="entry name" value="COENZYME Q-BINDING PROTEIN COQ10, MITOCHONDRIAL"/>
    <property type="match status" value="1"/>
</dbReference>
<dbReference type="PANTHER" id="PTHR12901">
    <property type="entry name" value="SPERM PROTEIN HOMOLOG"/>
    <property type="match status" value="1"/>
</dbReference>
<feature type="domain" description="Coenzyme Q-binding protein COQ10 START" evidence="1">
    <location>
        <begin position="10"/>
        <end position="134"/>
    </location>
</feature>
<dbReference type="CDD" id="cd07813">
    <property type="entry name" value="COQ10p_like"/>
    <property type="match status" value="1"/>
</dbReference>
<protein>
    <submittedName>
        <fullName evidence="2">Ribosome association toxin RatA</fullName>
    </submittedName>
</protein>
<dbReference type="SUPFAM" id="SSF55961">
    <property type="entry name" value="Bet v1-like"/>
    <property type="match status" value="1"/>
</dbReference>
<accession>A0A3B1A768</accession>
<organism evidence="2">
    <name type="scientific">hydrothermal vent metagenome</name>
    <dbReference type="NCBI Taxonomy" id="652676"/>
    <lineage>
        <taxon>unclassified sequences</taxon>
        <taxon>metagenomes</taxon>
        <taxon>ecological metagenomes</taxon>
    </lineage>
</organism>
<name>A0A3B1A768_9ZZZZ</name>
<dbReference type="InterPro" id="IPR005031">
    <property type="entry name" value="COQ10_START"/>
</dbReference>
<sequence>MKKVLKHALVPFSASQMYALVNDIESYADFLPWCDKSIILEQTDTDVKASLNIAYGSINKSFTTLNKLTPETKIEMQLVDGPFKKLHGEWLFTQLGDEGCKINFELEFEFKNKLLSMTMGPVFSQIANTLVDSFSERAQKVYT</sequence>
<gene>
    <name evidence="2" type="ORF">MNBD_GAMMA23-1212</name>
</gene>
<dbReference type="EMBL" id="UOFT01000050">
    <property type="protein sequence ID" value="VAW95933.1"/>
    <property type="molecule type" value="Genomic_DNA"/>
</dbReference>
<proteinExistence type="predicted"/>
<dbReference type="Pfam" id="PF03364">
    <property type="entry name" value="Polyketide_cyc"/>
    <property type="match status" value="1"/>
</dbReference>
<dbReference type="GO" id="GO:0045333">
    <property type="term" value="P:cellular respiration"/>
    <property type="evidence" value="ECO:0007669"/>
    <property type="project" value="InterPro"/>
</dbReference>
<evidence type="ECO:0000313" key="2">
    <source>
        <dbReference type="EMBL" id="VAW95933.1"/>
    </source>
</evidence>
<dbReference type="Gene3D" id="3.30.530.20">
    <property type="match status" value="1"/>
</dbReference>
<dbReference type="InterPro" id="IPR023393">
    <property type="entry name" value="START-like_dom_sf"/>
</dbReference>
<dbReference type="AlphaFoldDB" id="A0A3B1A768"/>
<evidence type="ECO:0000259" key="1">
    <source>
        <dbReference type="Pfam" id="PF03364"/>
    </source>
</evidence>
<dbReference type="InterPro" id="IPR044996">
    <property type="entry name" value="COQ10-like"/>
</dbReference>
<dbReference type="GO" id="GO:0048039">
    <property type="term" value="F:ubiquinone binding"/>
    <property type="evidence" value="ECO:0007669"/>
    <property type="project" value="InterPro"/>
</dbReference>
<reference evidence="2" key="1">
    <citation type="submission" date="2018-06" db="EMBL/GenBank/DDBJ databases">
        <authorList>
            <person name="Zhirakovskaya E."/>
        </authorList>
    </citation>
    <scope>NUCLEOTIDE SEQUENCE</scope>
</reference>